<evidence type="ECO:0000259" key="4">
    <source>
        <dbReference type="Pfam" id="PF02782"/>
    </source>
</evidence>
<feature type="domain" description="Carbohydrate kinase FGGY C-terminal" evidence="4">
    <location>
        <begin position="107"/>
        <end position="218"/>
    </location>
</feature>
<dbReference type="InterPro" id="IPR043129">
    <property type="entry name" value="ATPase_NBD"/>
</dbReference>
<accession>A0ABP0LFG8</accession>
<keyword evidence="3 5" id="KW-0418">Kinase</keyword>
<evidence type="ECO:0000313" key="5">
    <source>
        <dbReference type="EMBL" id="CAK9037906.1"/>
    </source>
</evidence>
<reference evidence="5 6" key="1">
    <citation type="submission" date="2024-02" db="EMBL/GenBank/DDBJ databases">
        <authorList>
            <person name="Chen Y."/>
            <person name="Shah S."/>
            <person name="Dougan E. K."/>
            <person name="Thang M."/>
            <person name="Chan C."/>
        </authorList>
    </citation>
    <scope>NUCLEOTIDE SEQUENCE [LARGE SCALE GENOMIC DNA]</scope>
</reference>
<dbReference type="SUPFAM" id="SSF53067">
    <property type="entry name" value="Actin-like ATPase domain"/>
    <property type="match status" value="1"/>
</dbReference>
<dbReference type="PANTHER" id="PTHR10196:SF80">
    <property type="entry name" value="D-RIBULOSE KINASE"/>
    <property type="match status" value="1"/>
</dbReference>
<evidence type="ECO:0000313" key="6">
    <source>
        <dbReference type="Proteomes" id="UP001642464"/>
    </source>
</evidence>
<gene>
    <name evidence="5" type="ORF">SCF082_LOCUS22375</name>
</gene>
<evidence type="ECO:0000256" key="3">
    <source>
        <dbReference type="ARBA" id="ARBA00022777"/>
    </source>
</evidence>
<evidence type="ECO:0000256" key="2">
    <source>
        <dbReference type="ARBA" id="ARBA00022679"/>
    </source>
</evidence>
<dbReference type="Gene3D" id="3.30.420.40">
    <property type="match status" value="1"/>
</dbReference>
<proteinExistence type="inferred from homology"/>
<dbReference type="Proteomes" id="UP001642464">
    <property type="component" value="Unassembled WGS sequence"/>
</dbReference>
<comment type="similarity">
    <text evidence="1">Belongs to the FGGY kinase family.</text>
</comment>
<dbReference type="EMBL" id="CAXAMM010016047">
    <property type="protein sequence ID" value="CAK9037906.1"/>
    <property type="molecule type" value="Genomic_DNA"/>
</dbReference>
<dbReference type="Pfam" id="PF02782">
    <property type="entry name" value="FGGY_C"/>
    <property type="match status" value="1"/>
</dbReference>
<keyword evidence="2" id="KW-0808">Transferase</keyword>
<dbReference type="PANTHER" id="PTHR10196">
    <property type="entry name" value="SUGAR KINASE"/>
    <property type="match status" value="1"/>
</dbReference>
<comment type="caution">
    <text evidence="5">The sequence shown here is derived from an EMBL/GenBank/DDBJ whole genome shotgun (WGS) entry which is preliminary data.</text>
</comment>
<name>A0ABP0LFG8_9DINO</name>
<keyword evidence="6" id="KW-1185">Reference proteome</keyword>
<organism evidence="5 6">
    <name type="scientific">Durusdinium trenchii</name>
    <dbReference type="NCBI Taxonomy" id="1381693"/>
    <lineage>
        <taxon>Eukaryota</taxon>
        <taxon>Sar</taxon>
        <taxon>Alveolata</taxon>
        <taxon>Dinophyceae</taxon>
        <taxon>Suessiales</taxon>
        <taxon>Symbiodiniaceae</taxon>
        <taxon>Durusdinium</taxon>
    </lineage>
</organism>
<sequence>MLWPRAPEQGLGLPQTCCVRAGTTDSIAAFLAAGTTQVGEAVTSLGSTMAIKLRSLIRVEDAQFGVYSHRLGGDPVQWLVGGASNTGGVVLRKFFTDKALKQLSSEIDPEEGSGLDYYPLPSRGQRFPVCDENLEPKLEPRPPEDARFLHGILEGMAHIEATGYQKLGELGASPLRRVVTAGGGAKNPTWRRIRERLIGVPVESATWTEACCGTALLALQGPSLLGGASATANH</sequence>
<dbReference type="GO" id="GO:0016301">
    <property type="term" value="F:kinase activity"/>
    <property type="evidence" value="ECO:0007669"/>
    <property type="project" value="UniProtKB-KW"/>
</dbReference>
<evidence type="ECO:0000256" key="1">
    <source>
        <dbReference type="ARBA" id="ARBA00009156"/>
    </source>
</evidence>
<dbReference type="InterPro" id="IPR018485">
    <property type="entry name" value="FGGY_C"/>
</dbReference>
<protein>
    <submittedName>
        <fullName evidence="5">D-ribulose kinase (D-ribulokinase) (Inactive Xylulose kinase 1) (Atxk-1)</fullName>
    </submittedName>
</protein>